<sequence length="60" mass="6719">MIQWLIGFMEDDHVADNVLVFTSQAVAKQLPTAGKSYDVVRRFTDGKGDYNLTVKVARTT</sequence>
<proteinExistence type="predicted"/>
<dbReference type="RefSeq" id="WP_249592422.1">
    <property type="nucleotide sequence ID" value="NZ_BAAAQL010000041.1"/>
</dbReference>
<evidence type="ECO:0000313" key="1">
    <source>
        <dbReference type="EMBL" id="UQT61090.1"/>
    </source>
</evidence>
<protein>
    <submittedName>
        <fullName evidence="1">Uncharacterized protein</fullName>
    </submittedName>
</protein>
<dbReference type="Proteomes" id="UP000829992">
    <property type="component" value="Chromosome"/>
</dbReference>
<dbReference type="EMBL" id="CP097289">
    <property type="protein sequence ID" value="UQT61090.1"/>
    <property type="molecule type" value="Genomic_DNA"/>
</dbReference>
<name>A0ABY4Q6S1_9ACTN</name>
<evidence type="ECO:0000313" key="2">
    <source>
        <dbReference type="Proteomes" id="UP000829992"/>
    </source>
</evidence>
<organism evidence="1 2">
    <name type="scientific">Streptomyces durmitorensis</name>
    <dbReference type="NCBI Taxonomy" id="319947"/>
    <lineage>
        <taxon>Bacteria</taxon>
        <taxon>Bacillati</taxon>
        <taxon>Actinomycetota</taxon>
        <taxon>Actinomycetes</taxon>
        <taxon>Kitasatosporales</taxon>
        <taxon>Streptomycetaceae</taxon>
        <taxon>Streptomyces</taxon>
    </lineage>
</organism>
<keyword evidence="2" id="KW-1185">Reference proteome</keyword>
<gene>
    <name evidence="1" type="ORF">M4V62_41810</name>
</gene>
<accession>A0ABY4Q6S1</accession>
<reference evidence="1 2" key="1">
    <citation type="submission" date="2022-05" db="EMBL/GenBank/DDBJ databases">
        <authorList>
            <person name="Zhou X."/>
            <person name="Li K."/>
            <person name="Man Y."/>
        </authorList>
    </citation>
    <scope>NUCLEOTIDE SEQUENCE [LARGE SCALE GENOMIC DNA]</scope>
    <source>
        <strain evidence="1 2">MS405</strain>
    </source>
</reference>